<feature type="transmembrane region" description="Helical" evidence="1">
    <location>
        <begin position="149"/>
        <end position="169"/>
    </location>
</feature>
<keyword evidence="1" id="KW-0812">Transmembrane</keyword>
<protein>
    <submittedName>
        <fullName evidence="2">Uncharacterized protein</fullName>
    </submittedName>
</protein>
<evidence type="ECO:0000256" key="1">
    <source>
        <dbReference type="SAM" id="Phobius"/>
    </source>
</evidence>
<proteinExistence type="predicted"/>
<dbReference type="RefSeq" id="WP_013755454.1">
    <property type="nucleotide sequence ID" value="NC_015499.1"/>
</dbReference>
<dbReference type="EMBL" id="CP002690">
    <property type="protein sequence ID" value="AEE13724.1"/>
    <property type="molecule type" value="Genomic_DNA"/>
</dbReference>
<accession>M1E6T4</accession>
<feature type="transmembrane region" description="Helical" evidence="1">
    <location>
        <begin position="62"/>
        <end position="80"/>
    </location>
</feature>
<keyword evidence="1" id="KW-1133">Transmembrane helix</keyword>
<dbReference type="AlphaFoldDB" id="M1E6T4"/>
<dbReference type="KEGG" id="tnr:Thena_0072"/>
<sequence length="205" mass="23161">MFEDNKGNKDLSSLRTGQFERGRESTMYRDLSSPKEIGGVGIILLAISTFNFKNIILLFSTLTAQIMGYIFILVSLYKFSKVFNNSKIFNQALIGMTFQIVGGIIAFGYTYLQLPFLKGLIHFTTVLGIVGVLYTSSSFNLMYRYTKVVFYRIFAFANPIAVVLSPLFFLLSEEVAMEALSILLLALYTILMIAFYTTPTKMKED</sequence>
<evidence type="ECO:0000313" key="2">
    <source>
        <dbReference type="EMBL" id="AEE13724.1"/>
    </source>
</evidence>
<dbReference type="Proteomes" id="UP000011765">
    <property type="component" value="Chromosome"/>
</dbReference>
<keyword evidence="3" id="KW-1185">Reference proteome</keyword>
<organism evidence="2 3">
    <name type="scientific">Thermodesulfobium narugense DSM 14796</name>
    <dbReference type="NCBI Taxonomy" id="747365"/>
    <lineage>
        <taxon>Bacteria</taxon>
        <taxon>Pseudomonadati</taxon>
        <taxon>Thermodesulfobiota</taxon>
        <taxon>Thermodesulfobiia</taxon>
        <taxon>Thermodesulfobiales</taxon>
        <taxon>Thermodesulfobiaceae</taxon>
        <taxon>Thermodesulfobium</taxon>
    </lineage>
</organism>
<gene>
    <name evidence="2" type="ORF">Thena_0072</name>
</gene>
<keyword evidence="1" id="KW-0472">Membrane</keyword>
<dbReference type="HOGENOM" id="CLU_1336991_0_0_9"/>
<feature type="transmembrane region" description="Helical" evidence="1">
    <location>
        <begin position="92"/>
        <end position="114"/>
    </location>
</feature>
<feature type="transmembrane region" description="Helical" evidence="1">
    <location>
        <begin position="120"/>
        <end position="142"/>
    </location>
</feature>
<feature type="transmembrane region" description="Helical" evidence="1">
    <location>
        <begin position="175"/>
        <end position="196"/>
    </location>
</feature>
<dbReference type="STRING" id="747365.Thena_0072"/>
<name>M1E6T4_9BACT</name>
<evidence type="ECO:0000313" key="3">
    <source>
        <dbReference type="Proteomes" id="UP000011765"/>
    </source>
</evidence>
<reference evidence="2 3" key="1">
    <citation type="submission" date="2011-04" db="EMBL/GenBank/DDBJ databases">
        <title>The complete genome of Thermodesulfobium narugense DSM 14796.</title>
        <authorList>
            <consortium name="US DOE Joint Genome Institute (JGI-PGF)"/>
            <person name="Lucas S."/>
            <person name="Han J."/>
            <person name="Lapidus A."/>
            <person name="Bruce D."/>
            <person name="Goodwin L."/>
            <person name="Pitluck S."/>
            <person name="Peters L."/>
            <person name="Kyrpides N."/>
            <person name="Mavromatis K."/>
            <person name="Pagani I."/>
            <person name="Ivanova N."/>
            <person name="Ovchinnikova G."/>
            <person name="Zhang X."/>
            <person name="Saunders L."/>
            <person name="Detter J.C."/>
            <person name="Tapia R."/>
            <person name="Han C."/>
            <person name="Land M."/>
            <person name="Hauser L."/>
            <person name="Markowitz V."/>
            <person name="Cheng J.-F."/>
            <person name="Hugenholtz P."/>
            <person name="Woyke T."/>
            <person name="Wu D."/>
            <person name="Spring S."/>
            <person name="Schroeder M."/>
            <person name="Brambilla E."/>
            <person name="Klenk H.-P."/>
            <person name="Eisen J.A."/>
        </authorList>
    </citation>
    <scope>NUCLEOTIDE SEQUENCE [LARGE SCALE GENOMIC DNA]</scope>
    <source>
        <strain evidence="2 3">DSM 14796</strain>
    </source>
</reference>